<sequence>MMEPRPRAEVTAHLEEPQYAFSLNLFAEDSPADEAVSEQDQDICDDTAPTPSAASPPNPTPPKQIELKIPTQPQARVPTLMANAHRGQKARLSNVQSAPMLPAVFSPHVPAMYVTRSTAWRPSGELTLSVSSSSRSCSTQEFLSSKSKVAPLGSAWREGDVSADGEAVRSNPDEGGEYIHGCVPNWGRERAVRSVAAVEQKLSWTYYRMRGLRAAVPQPPPTSKERSQRFDFWTDLRPPMRVEGMERDPEDNDSHPDGLLFRIFYTCPLDYVTERKWGRRTSEGTFDNVACGTAEVRIPKDFPQNSKQLCVLSWGAPTLKSKKSLRPRDPVTVDPSSWSPITSEMQSRSQSRRFNQLQQALQRANTKLAAAPKKTRHWQKALLSHSATLADFMKAEQAHMDEEQPPPRMRDLRIRTACAGFVDIQG</sequence>
<accession>A0A812HPJ6</accession>
<dbReference type="EMBL" id="CAJNDS010000102">
    <property type="protein sequence ID" value="CAE6956914.1"/>
    <property type="molecule type" value="Genomic_DNA"/>
</dbReference>
<dbReference type="OrthoDB" id="412637at2759"/>
<dbReference type="AlphaFoldDB" id="A0A812HPJ6"/>
<organism evidence="2 3">
    <name type="scientific">Symbiodinium natans</name>
    <dbReference type="NCBI Taxonomy" id="878477"/>
    <lineage>
        <taxon>Eukaryota</taxon>
        <taxon>Sar</taxon>
        <taxon>Alveolata</taxon>
        <taxon>Dinophyceae</taxon>
        <taxon>Suessiales</taxon>
        <taxon>Symbiodiniaceae</taxon>
        <taxon>Symbiodinium</taxon>
    </lineage>
</organism>
<dbReference type="Proteomes" id="UP000604046">
    <property type="component" value="Unassembled WGS sequence"/>
</dbReference>
<name>A0A812HPJ6_9DINO</name>
<feature type="region of interest" description="Disordered" evidence="1">
    <location>
        <begin position="30"/>
        <end position="64"/>
    </location>
</feature>
<feature type="compositionally biased region" description="Acidic residues" evidence="1">
    <location>
        <begin position="30"/>
        <end position="45"/>
    </location>
</feature>
<protein>
    <submittedName>
        <fullName evidence="2">Uncharacterized protein</fullName>
    </submittedName>
</protein>
<comment type="caution">
    <text evidence="2">The sequence shown here is derived from an EMBL/GenBank/DDBJ whole genome shotgun (WGS) entry which is preliminary data.</text>
</comment>
<proteinExistence type="predicted"/>
<gene>
    <name evidence="2" type="ORF">SNAT2548_LOCUS1794</name>
</gene>
<evidence type="ECO:0000313" key="3">
    <source>
        <dbReference type="Proteomes" id="UP000604046"/>
    </source>
</evidence>
<evidence type="ECO:0000313" key="2">
    <source>
        <dbReference type="EMBL" id="CAE6956914.1"/>
    </source>
</evidence>
<feature type="compositionally biased region" description="Polar residues" evidence="1">
    <location>
        <begin position="334"/>
        <end position="349"/>
    </location>
</feature>
<keyword evidence="3" id="KW-1185">Reference proteome</keyword>
<evidence type="ECO:0000256" key="1">
    <source>
        <dbReference type="SAM" id="MobiDB-lite"/>
    </source>
</evidence>
<feature type="region of interest" description="Disordered" evidence="1">
    <location>
        <begin position="322"/>
        <end position="349"/>
    </location>
</feature>
<reference evidence="2" key="1">
    <citation type="submission" date="2021-02" db="EMBL/GenBank/DDBJ databases">
        <authorList>
            <person name="Dougan E. K."/>
            <person name="Rhodes N."/>
            <person name="Thang M."/>
            <person name="Chan C."/>
        </authorList>
    </citation>
    <scope>NUCLEOTIDE SEQUENCE</scope>
</reference>